<evidence type="ECO:0000256" key="2">
    <source>
        <dbReference type="ARBA" id="ARBA00004922"/>
    </source>
</evidence>
<evidence type="ECO:0000256" key="10">
    <source>
        <dbReference type="ARBA" id="ARBA00022989"/>
    </source>
</evidence>
<comment type="catalytic activity">
    <reaction evidence="12 14">
        <text>a di-trans,poly-cis-dolichyl beta-D-mannosyl phosphate + L-threonyl-[protein] = 3-O-(alpha-D-mannosyl)-L-threonyl-[protein] + a di-trans,poly-cis-dolichyl phosphate + H(+)</text>
        <dbReference type="Rhea" id="RHEA:53396"/>
        <dbReference type="Rhea" id="RHEA-COMP:11060"/>
        <dbReference type="Rhea" id="RHEA-COMP:13547"/>
        <dbReference type="Rhea" id="RHEA-COMP:19498"/>
        <dbReference type="Rhea" id="RHEA-COMP:19501"/>
        <dbReference type="ChEBI" id="CHEBI:15378"/>
        <dbReference type="ChEBI" id="CHEBI:30013"/>
        <dbReference type="ChEBI" id="CHEBI:57683"/>
        <dbReference type="ChEBI" id="CHEBI:58211"/>
        <dbReference type="ChEBI" id="CHEBI:137323"/>
        <dbReference type="EC" id="2.4.1.109"/>
    </reaction>
</comment>
<dbReference type="EMBL" id="CANTUO010000004">
    <property type="protein sequence ID" value="CAI5759397.1"/>
    <property type="molecule type" value="Genomic_DNA"/>
</dbReference>
<evidence type="ECO:0000256" key="1">
    <source>
        <dbReference type="ARBA" id="ARBA00004477"/>
    </source>
</evidence>
<evidence type="ECO:0000256" key="6">
    <source>
        <dbReference type="ARBA" id="ARBA00022679"/>
    </source>
</evidence>
<evidence type="ECO:0000313" key="17">
    <source>
        <dbReference type="Proteomes" id="UP001152885"/>
    </source>
</evidence>
<dbReference type="Pfam" id="PF02815">
    <property type="entry name" value="MIR"/>
    <property type="match status" value="1"/>
</dbReference>
<evidence type="ECO:0000256" key="8">
    <source>
        <dbReference type="ARBA" id="ARBA00022737"/>
    </source>
</evidence>
<feature type="transmembrane region" description="Helical" evidence="14">
    <location>
        <begin position="658"/>
        <end position="675"/>
    </location>
</feature>
<dbReference type="OrthoDB" id="292747at2759"/>
<feature type="transmembrane region" description="Helical" evidence="14">
    <location>
        <begin position="55"/>
        <end position="74"/>
    </location>
</feature>
<evidence type="ECO:0000313" key="16">
    <source>
        <dbReference type="EMBL" id="CAI5759397.1"/>
    </source>
</evidence>
<evidence type="ECO:0000256" key="4">
    <source>
        <dbReference type="ARBA" id="ARBA00012839"/>
    </source>
</evidence>
<feature type="transmembrane region" description="Helical" evidence="14">
    <location>
        <begin position="245"/>
        <end position="267"/>
    </location>
</feature>
<dbReference type="SUPFAM" id="SSF82109">
    <property type="entry name" value="MIR domain"/>
    <property type="match status" value="1"/>
</dbReference>
<feature type="transmembrane region" description="Helical" evidence="14">
    <location>
        <begin position="279"/>
        <end position="298"/>
    </location>
</feature>
<comment type="catalytic activity">
    <reaction evidence="13 14">
        <text>a di-trans,poly-cis-dolichyl beta-D-mannosyl phosphate + L-seryl-[protein] = 3-O-(alpha-D-mannosyl)-L-seryl-[protein] + a di-trans,poly-cis-dolichyl phosphate + H(+)</text>
        <dbReference type="Rhea" id="RHEA:17377"/>
        <dbReference type="Rhea" id="RHEA-COMP:9863"/>
        <dbReference type="Rhea" id="RHEA-COMP:13546"/>
        <dbReference type="Rhea" id="RHEA-COMP:19498"/>
        <dbReference type="Rhea" id="RHEA-COMP:19501"/>
        <dbReference type="ChEBI" id="CHEBI:15378"/>
        <dbReference type="ChEBI" id="CHEBI:29999"/>
        <dbReference type="ChEBI" id="CHEBI:57683"/>
        <dbReference type="ChEBI" id="CHEBI:58211"/>
        <dbReference type="ChEBI" id="CHEBI:137321"/>
        <dbReference type="EC" id="2.4.1.109"/>
    </reaction>
</comment>
<dbReference type="PANTHER" id="PTHR10050:SF52">
    <property type="entry name" value="DOLICHYL-PHOSPHATE-MANNOSE--PROTEIN MANNOSYLTRANSFERASE 6"/>
    <property type="match status" value="1"/>
</dbReference>
<evidence type="ECO:0000256" key="11">
    <source>
        <dbReference type="ARBA" id="ARBA00023136"/>
    </source>
</evidence>
<accession>A0A9W4TZH7</accession>
<keyword evidence="17" id="KW-1185">Reference proteome</keyword>
<dbReference type="SMART" id="SM00472">
    <property type="entry name" value="MIR"/>
    <property type="match status" value="3"/>
</dbReference>
<keyword evidence="7 14" id="KW-0812">Transmembrane</keyword>
<feature type="transmembrane region" description="Helical" evidence="14">
    <location>
        <begin position="165"/>
        <end position="184"/>
    </location>
</feature>
<dbReference type="GO" id="GO:0004169">
    <property type="term" value="F:dolichyl-phosphate-mannose-protein mannosyltransferase activity"/>
    <property type="evidence" value="ECO:0007669"/>
    <property type="project" value="UniProtKB-UniRule"/>
</dbReference>
<dbReference type="InterPro" id="IPR016093">
    <property type="entry name" value="MIR_motif"/>
</dbReference>
<keyword evidence="10 14" id="KW-1133">Transmembrane helix</keyword>
<dbReference type="InterPro" id="IPR003342">
    <property type="entry name" value="ArnT-like_N"/>
</dbReference>
<dbReference type="PANTHER" id="PTHR10050">
    <property type="entry name" value="DOLICHYL-PHOSPHATE-MANNOSE--PROTEIN MANNOSYLTRANSFERASE"/>
    <property type="match status" value="1"/>
</dbReference>
<evidence type="ECO:0000256" key="3">
    <source>
        <dbReference type="ARBA" id="ARBA00007222"/>
    </source>
</evidence>
<feature type="domain" description="MIR" evidence="15">
    <location>
        <begin position="409"/>
        <end position="464"/>
    </location>
</feature>
<dbReference type="EC" id="2.4.1.109" evidence="4 14"/>
<feature type="transmembrane region" description="Helical" evidence="14">
    <location>
        <begin position="191"/>
        <end position="212"/>
    </location>
</feature>
<protein>
    <recommendedName>
        <fullName evidence="4 14">Dolichyl-phosphate-mannose--protein mannosyltransferase</fullName>
        <ecNumber evidence="4 14">2.4.1.109</ecNumber>
    </recommendedName>
</protein>
<proteinExistence type="inferred from homology"/>
<dbReference type="InterPro" id="IPR027005">
    <property type="entry name" value="PMT-like"/>
</dbReference>
<feature type="transmembrane region" description="Helical" evidence="14">
    <location>
        <begin position="711"/>
        <end position="728"/>
    </location>
</feature>
<keyword evidence="6 14" id="KW-0808">Transferase</keyword>
<feature type="transmembrane region" description="Helical" evidence="14">
    <location>
        <begin position="141"/>
        <end position="159"/>
    </location>
</feature>
<reference evidence="16" key="1">
    <citation type="submission" date="2022-12" db="EMBL/GenBank/DDBJ databases">
        <authorList>
            <person name="Brejova B."/>
        </authorList>
    </citation>
    <scope>NUCLEOTIDE SEQUENCE</scope>
</reference>
<feature type="domain" description="MIR" evidence="15">
    <location>
        <begin position="335"/>
        <end position="389"/>
    </location>
</feature>
<evidence type="ECO:0000256" key="14">
    <source>
        <dbReference type="RuleBase" id="RU367007"/>
    </source>
</evidence>
<name>A0A9W4TZH7_9ASCO</name>
<evidence type="ECO:0000256" key="9">
    <source>
        <dbReference type="ARBA" id="ARBA00022824"/>
    </source>
</evidence>
<keyword evidence="11 14" id="KW-0472">Membrane</keyword>
<evidence type="ECO:0000256" key="12">
    <source>
        <dbReference type="ARBA" id="ARBA00045085"/>
    </source>
</evidence>
<dbReference type="Pfam" id="PF02366">
    <property type="entry name" value="PMT"/>
    <property type="match status" value="1"/>
</dbReference>
<dbReference type="AlphaFoldDB" id="A0A9W4TZH7"/>
<comment type="pathway">
    <text evidence="2 14">Protein modification; protein glycosylation.</text>
</comment>
<comment type="caution">
    <text evidence="16">The sequence shown here is derived from an EMBL/GenBank/DDBJ whole genome shotgun (WGS) entry which is preliminary data.</text>
</comment>
<dbReference type="Proteomes" id="UP001152885">
    <property type="component" value="Unassembled WGS sequence"/>
</dbReference>
<feature type="transmembrane region" description="Helical" evidence="14">
    <location>
        <begin position="616"/>
        <end position="637"/>
    </location>
</feature>
<keyword evidence="5 14" id="KW-0328">Glycosyltransferase</keyword>
<evidence type="ECO:0000256" key="7">
    <source>
        <dbReference type="ARBA" id="ARBA00022692"/>
    </source>
</evidence>
<keyword evidence="9 14" id="KW-0256">Endoplasmic reticulum</keyword>
<evidence type="ECO:0000256" key="13">
    <source>
        <dbReference type="ARBA" id="ARBA00045102"/>
    </source>
</evidence>
<comment type="similarity">
    <text evidence="3 14">Belongs to the glycosyltransferase 39 family.</text>
</comment>
<feature type="transmembrane region" description="Helical" evidence="14">
    <location>
        <begin position="681"/>
        <end position="699"/>
    </location>
</feature>
<evidence type="ECO:0000256" key="5">
    <source>
        <dbReference type="ARBA" id="ARBA00022676"/>
    </source>
</evidence>
<comment type="subcellular location">
    <subcellularLocation>
        <location evidence="1 14">Endoplasmic reticulum membrane</location>
        <topology evidence="1 14">Multi-pass membrane protein</topology>
    </subcellularLocation>
</comment>
<organism evidence="16 17">
    <name type="scientific">Candida verbasci</name>
    <dbReference type="NCBI Taxonomy" id="1227364"/>
    <lineage>
        <taxon>Eukaryota</taxon>
        <taxon>Fungi</taxon>
        <taxon>Dikarya</taxon>
        <taxon>Ascomycota</taxon>
        <taxon>Saccharomycotina</taxon>
        <taxon>Pichiomycetes</taxon>
        <taxon>Debaryomycetaceae</taxon>
        <taxon>Candida/Lodderomyces clade</taxon>
        <taxon>Candida</taxon>
    </lineage>
</organism>
<dbReference type="InterPro" id="IPR036300">
    <property type="entry name" value="MIR_dom_sf"/>
</dbReference>
<dbReference type="InterPro" id="IPR032421">
    <property type="entry name" value="PMT_4TMC"/>
</dbReference>
<sequence>MSYSTGVSSIDQKQQLHHRIKFGSRDEVEIDEIIEKTSNLKIDQKRKQLNLSTIFIKYLNPLLLTFLSAFIRLYKIEVADGVIWDEAHFGKFGSHYLKREFYFDVHPPLGKLLVGLSGYLCGYDGNFEFESGNKYKGINYVFMRVFNCFFGILVTPLVYKTSLVLGYNQLTCWLISLLVVFEQLSLTLSKFILLDSFLLFFTVFAYYCLINLQSLNFKDRLLTKEGIKWCILTGVSIGCVCSVKWVGLFVTLLIGGYIIVDLLYKFYQTSKVISYKTYILHWLVRIITLIFIPLVIYMTCFKIHFSVLNHTGPGDGSISTLLQASLIGNDLQSGPRSVAFGSLVTIRSQGLSPNLLHSHPHTYPEGSQQQQVTTYGYKDANNEFLIEFDIEHGLKEIYATLEGSDTNYKQFILNKDTIRLIHKNSNCYLRANSLKAPITDALEVSCFGETENNELSDEWIIEIQHQDKSPSPNFQNESINEVHPISTSFRLKHKQLGCYLATTGKSLPSWGYQQGEVVCKYSLFNKDKNTWWNIEKHSNEYLELPIDYIPPKPKFWKEFLLLNYGMMASNNALMPDGDKFDKLSSEWWEWPIMNSGLRMCGWGATDVKYFLLGNPVITWASTASLGIFLIYLVIIGLRYQRQSYEMNSLQWNKLLSRGLLPLFGWFLHYFPFIIMGRVKYLHHYAPAIFFAIFVTGFLFDKLNYLPKKLSMVCFLILYIVLFVSFWHFKPLAFGMEGPSKNFAYLKWSNTWMI</sequence>
<dbReference type="Pfam" id="PF16192">
    <property type="entry name" value="PMT_4TMC"/>
    <property type="match status" value="1"/>
</dbReference>
<comment type="function">
    <text evidence="14">Transfers mannose from Dol-P-mannose to Ser or Thr residues on proteins.</text>
</comment>
<evidence type="ECO:0000259" key="15">
    <source>
        <dbReference type="PROSITE" id="PS50919"/>
    </source>
</evidence>
<dbReference type="Gene3D" id="2.80.10.50">
    <property type="match status" value="1"/>
</dbReference>
<gene>
    <name evidence="16" type="ORF">CANVERA_P3910</name>
</gene>
<feature type="domain" description="MIR" evidence="15">
    <location>
        <begin position="480"/>
        <end position="537"/>
    </location>
</feature>
<keyword evidence="8" id="KW-0677">Repeat</keyword>
<dbReference type="GO" id="GO:0005789">
    <property type="term" value="C:endoplasmic reticulum membrane"/>
    <property type="evidence" value="ECO:0007669"/>
    <property type="project" value="UniProtKB-SubCell"/>
</dbReference>
<dbReference type="PROSITE" id="PS50919">
    <property type="entry name" value="MIR"/>
    <property type="match status" value="3"/>
</dbReference>